<organism evidence="2">
    <name type="scientific">Clastoptera arizonana</name>
    <name type="common">Arizona spittle bug</name>
    <dbReference type="NCBI Taxonomy" id="38151"/>
    <lineage>
        <taxon>Eukaryota</taxon>
        <taxon>Metazoa</taxon>
        <taxon>Ecdysozoa</taxon>
        <taxon>Arthropoda</taxon>
        <taxon>Hexapoda</taxon>
        <taxon>Insecta</taxon>
        <taxon>Pterygota</taxon>
        <taxon>Neoptera</taxon>
        <taxon>Paraneoptera</taxon>
        <taxon>Hemiptera</taxon>
        <taxon>Auchenorrhyncha</taxon>
        <taxon>Cercopoidea</taxon>
        <taxon>Clastopteridae</taxon>
        <taxon>Clastoptera</taxon>
    </lineage>
</organism>
<dbReference type="PROSITE" id="PS50815">
    <property type="entry name" value="HORMA"/>
    <property type="match status" value="1"/>
</dbReference>
<reference evidence="2" key="1">
    <citation type="submission" date="2015-12" db="EMBL/GenBank/DDBJ databases">
        <title>De novo transcriptome assembly of four potential Pierce s Disease insect vectors from Arizona vineyards.</title>
        <authorList>
            <person name="Tassone E.E."/>
        </authorList>
    </citation>
    <scope>NUCLEOTIDE SEQUENCE</scope>
</reference>
<evidence type="ECO:0000259" key="1">
    <source>
        <dbReference type="PROSITE" id="PS50815"/>
    </source>
</evidence>
<dbReference type="SUPFAM" id="SSF56019">
    <property type="entry name" value="The spindle assembly checkpoint protein mad2"/>
    <property type="match status" value="1"/>
</dbReference>
<dbReference type="AlphaFoldDB" id="A0A1B6DNG4"/>
<dbReference type="PANTHER" id="PTHR11842">
    <property type="entry name" value="MITOTIC SPINDLE ASSEMBLY CHECKPOINT PROTEIN MAD2"/>
    <property type="match status" value="1"/>
</dbReference>
<dbReference type="EMBL" id="GEDC01010080">
    <property type="protein sequence ID" value="JAS27218.1"/>
    <property type="molecule type" value="Transcribed_RNA"/>
</dbReference>
<dbReference type="InterPro" id="IPR045091">
    <property type="entry name" value="Mad2-like"/>
</dbReference>
<dbReference type="InterPro" id="IPR003511">
    <property type="entry name" value="HORMA_dom"/>
</dbReference>
<accession>A0A1B6DNG4</accession>
<dbReference type="InterPro" id="IPR036570">
    <property type="entry name" value="HORMA_dom_sf"/>
</dbReference>
<feature type="domain" description="HORMA" evidence="1">
    <location>
        <begin position="1"/>
        <end position="98"/>
    </location>
</feature>
<sequence>MEFQFINDSYLINQREAFRAYLLKLSIIDSQLKPLPENCIFKICIQTKESGSVALSKDPKFEDFPWIELEDKETAKENPKIIPIRTLETNSINLEMYVEC</sequence>
<proteinExistence type="predicted"/>
<name>A0A1B6DNG4_9HEMI</name>
<dbReference type="Gene3D" id="3.30.900.10">
    <property type="entry name" value="HORMA domain"/>
    <property type="match status" value="1"/>
</dbReference>
<evidence type="ECO:0000313" key="2">
    <source>
        <dbReference type="EMBL" id="JAS27218.1"/>
    </source>
</evidence>
<protein>
    <recommendedName>
        <fullName evidence="1">HORMA domain-containing protein</fullName>
    </recommendedName>
</protein>
<gene>
    <name evidence="2" type="ORF">g.29771</name>
</gene>
<dbReference type="PANTHER" id="PTHR11842:SF10">
    <property type="entry name" value="MITOTIC SPINDLE ASSEMBLY CHECKPOINT PROTEIN MAD2B"/>
    <property type="match status" value="1"/>
</dbReference>
<dbReference type="GO" id="GO:0016035">
    <property type="term" value="C:zeta DNA polymerase complex"/>
    <property type="evidence" value="ECO:0007669"/>
    <property type="project" value="TreeGrafter"/>
</dbReference>